<dbReference type="AlphaFoldDB" id="A0A120FHQ4"/>
<proteinExistence type="predicted"/>
<evidence type="ECO:0000313" key="2">
    <source>
        <dbReference type="Proteomes" id="UP000068164"/>
    </source>
</evidence>
<dbReference type="EMBL" id="LNCD01000107">
    <property type="protein sequence ID" value="KWV46339.1"/>
    <property type="molecule type" value="Genomic_DNA"/>
</dbReference>
<comment type="caution">
    <text evidence="1">The sequence shown here is derived from an EMBL/GenBank/DDBJ whole genome shotgun (WGS) entry which is preliminary data.</text>
</comment>
<reference evidence="1 2" key="1">
    <citation type="submission" date="2015-11" db="EMBL/GenBank/DDBJ databases">
        <title>Draft Genome Sequence of the Strain BR 10423 (Rhizobium sp.) isolated from nodules of Mimosa pudica.</title>
        <authorList>
            <person name="Barauna A.C."/>
            <person name="Zilli J.E."/>
            <person name="Simoes-Araujo J.L."/>
            <person name="Reis V.M."/>
            <person name="James E.K."/>
            <person name="Reis F.B.Jr."/>
            <person name="Rouws L.F."/>
            <person name="Passos S.R."/>
            <person name="Gois S.R."/>
        </authorList>
    </citation>
    <scope>NUCLEOTIDE SEQUENCE [LARGE SCALE GENOMIC DNA]</scope>
    <source>
        <strain evidence="1 2">BR10423</strain>
    </source>
</reference>
<name>A0A120FHQ4_9HYPH</name>
<dbReference type="Proteomes" id="UP000068164">
    <property type="component" value="Unassembled WGS sequence"/>
</dbReference>
<evidence type="ECO:0000313" key="1">
    <source>
        <dbReference type="EMBL" id="KWV46339.1"/>
    </source>
</evidence>
<gene>
    <name evidence="1" type="ORF">AS026_15445</name>
</gene>
<sequence length="176" mass="19416">MEALCGLKSYIGTTAYTSTAKVAHDFKLGCAAELARFAGLAILRLHSARSESKMKRACLDVDSDNNHVPVLSFISPDAAFMSLECYRQRTHKMSDPIPASSPGVARNFVMGRVSRRCRSKGIGSKGATFQNRSRPQCSLIGQACLRRNVAFLACVKRIALPEQSNRERFFNPPYGR</sequence>
<keyword evidence="2" id="KW-1185">Reference proteome</keyword>
<accession>A0A120FHQ4</accession>
<protein>
    <submittedName>
        <fullName evidence="1">Uncharacterized protein</fullName>
    </submittedName>
</protein>
<organism evidence="1 2">
    <name type="scientific">Rhizobium altiplani</name>
    <dbReference type="NCBI Taxonomy" id="1864509"/>
    <lineage>
        <taxon>Bacteria</taxon>
        <taxon>Pseudomonadati</taxon>
        <taxon>Pseudomonadota</taxon>
        <taxon>Alphaproteobacteria</taxon>
        <taxon>Hyphomicrobiales</taxon>
        <taxon>Rhizobiaceae</taxon>
        <taxon>Rhizobium/Agrobacterium group</taxon>
        <taxon>Rhizobium</taxon>
    </lineage>
</organism>